<dbReference type="Proteomes" id="UP000013911">
    <property type="component" value="Unassembled WGS sequence"/>
</dbReference>
<gene>
    <name evidence="1" type="ORF">H131_18152</name>
</gene>
<dbReference type="HOGENOM" id="CLU_1883229_0_0_9"/>
<dbReference type="AlphaFoldDB" id="R7Z9X4"/>
<dbReference type="OrthoDB" id="2738962at2"/>
<accession>R7Z9X4</accession>
<proteinExistence type="predicted"/>
<sequence length="135" mass="14705">MTPEEVFNIIGSKGTVVSKSGTDGDSHNTVIYKFETDGDSSGSEMTFEGEKLSYKAQIGLKTSDIEINLEQLNKLEKGMSKERAFEILGGKGALVAESEVLEIYSYNNNPTSDADVTLKFIEGKFKSTCELKGSM</sequence>
<name>R7Z9X4_LYSSH</name>
<comment type="caution">
    <text evidence="1">The sequence shown here is derived from an EMBL/GenBank/DDBJ whole genome shotgun (WGS) entry which is preliminary data.</text>
</comment>
<evidence type="ECO:0000313" key="1">
    <source>
        <dbReference type="EMBL" id="EON70927.1"/>
    </source>
</evidence>
<reference evidence="1 2" key="1">
    <citation type="submission" date="2013-04" db="EMBL/GenBank/DDBJ databases">
        <title>Draft genome of the heavy metal tolerant bacterium Lysinibacillus sphaericus strain OT4b.31.</title>
        <authorList>
            <person name="Pena-Montenegro T.D."/>
            <person name="Dussan J."/>
        </authorList>
    </citation>
    <scope>NUCLEOTIDE SEQUENCE [LARGE SCALE GENOMIC DNA]</scope>
    <source>
        <strain evidence="1 2">OT4b.31</strain>
    </source>
</reference>
<dbReference type="EMBL" id="AQPX01000025">
    <property type="protein sequence ID" value="EON70927.1"/>
    <property type="molecule type" value="Genomic_DNA"/>
</dbReference>
<dbReference type="eggNOG" id="ENOG50331PQ">
    <property type="taxonomic scope" value="Bacteria"/>
</dbReference>
<dbReference type="Gene3D" id="3.10.450.730">
    <property type="entry name" value="BLIP domain"/>
    <property type="match status" value="1"/>
</dbReference>
<dbReference type="PATRIC" id="fig|1285586.5.peg.3790"/>
<evidence type="ECO:0000313" key="2">
    <source>
        <dbReference type="Proteomes" id="UP000013911"/>
    </source>
</evidence>
<organism evidence="1 2">
    <name type="scientific">Lysinibacillus sphaericus OT4b.31</name>
    <dbReference type="NCBI Taxonomy" id="1285586"/>
    <lineage>
        <taxon>Bacteria</taxon>
        <taxon>Bacillati</taxon>
        <taxon>Bacillota</taxon>
        <taxon>Bacilli</taxon>
        <taxon>Bacillales</taxon>
        <taxon>Bacillaceae</taxon>
        <taxon>Lysinibacillus</taxon>
    </lineage>
</organism>
<protein>
    <submittedName>
        <fullName evidence="1">Uncharacterized protein</fullName>
    </submittedName>
</protein>